<comment type="caution">
    <text evidence="1">The sequence shown here is derived from an EMBL/GenBank/DDBJ whole genome shotgun (WGS) entry which is preliminary data.</text>
</comment>
<keyword evidence="1" id="KW-0328">Glycosyltransferase</keyword>
<dbReference type="Pfam" id="PF05704">
    <property type="entry name" value="Caps_synth"/>
    <property type="match status" value="1"/>
</dbReference>
<dbReference type="STRING" id="1423758.FC41_GL000832"/>
<sequence length="267" mass="31873">MRHKRIIKILTPLFDEVMQITNQKSKQNNVLNGNSYDTVWFFWWQGKDQITDLSNKCYKSLLKNKGKRKVVFISKNNFQKYAKLPDYIVEKFEAGLITKTHFSDILRFNLLRNYGGLWVDATLYFTASLDMFKTQELITCSGYPDELKYNIAYGRWTGFFIGGPREIDIFSFMDNFFLEYWKQNDYLIDYYLIDYALHYAWQKNLSAFRDICKKNSGKQPRLFDLQSKLGEDYDSSQWEALKEKTCVFKLSNKMNFRRGKGTLYYKL</sequence>
<evidence type="ECO:0000313" key="2">
    <source>
        <dbReference type="Proteomes" id="UP000009320"/>
    </source>
</evidence>
<dbReference type="Proteomes" id="UP000009320">
    <property type="component" value="Unassembled WGS sequence"/>
</dbReference>
<dbReference type="GO" id="GO:0016757">
    <property type="term" value="F:glycosyltransferase activity"/>
    <property type="evidence" value="ECO:0007669"/>
    <property type="project" value="UniProtKB-KW"/>
</dbReference>
<dbReference type="InterPro" id="IPR008441">
    <property type="entry name" value="AfumC-like_glycosyl_Trfase"/>
</dbReference>
<proteinExistence type="predicted"/>
<dbReference type="SUPFAM" id="SSF53448">
    <property type="entry name" value="Nucleotide-diphospho-sugar transferases"/>
    <property type="match status" value="1"/>
</dbReference>
<protein>
    <submittedName>
        <fullName evidence="1">Alpha(1,2)galactosyltransferase EpsI</fullName>
    </submittedName>
</protein>
<dbReference type="eggNOG" id="COG3774">
    <property type="taxonomic scope" value="Bacteria"/>
</dbReference>
<accession>I7L6F7</accession>
<gene>
    <name evidence="1" type="ORF">BN55_01245</name>
</gene>
<dbReference type="AlphaFoldDB" id="I7L6F7"/>
<organism evidence="1 2">
    <name type="scientific">Lactobacillus hominis DSM 23910 = CRBIP 24.179</name>
    <dbReference type="NCBI Taxonomy" id="1423758"/>
    <lineage>
        <taxon>Bacteria</taxon>
        <taxon>Bacillati</taxon>
        <taxon>Bacillota</taxon>
        <taxon>Bacilli</taxon>
        <taxon>Lactobacillales</taxon>
        <taxon>Lactobacillaceae</taxon>
        <taxon>Lactobacillus</taxon>
    </lineage>
</organism>
<dbReference type="EMBL" id="CAKE01000011">
    <property type="protein sequence ID" value="CCI81962.1"/>
    <property type="molecule type" value="Genomic_DNA"/>
</dbReference>
<evidence type="ECO:0000313" key="1">
    <source>
        <dbReference type="EMBL" id="CCI81962.1"/>
    </source>
</evidence>
<dbReference type="InterPro" id="IPR029044">
    <property type="entry name" value="Nucleotide-diphossugar_trans"/>
</dbReference>
<keyword evidence="2" id="KW-1185">Reference proteome</keyword>
<name>I7L6F7_9LACO</name>
<reference evidence="1 2" key="1">
    <citation type="submission" date="2012-06" db="EMBL/GenBank/DDBJ databases">
        <title>Draft Genome Sequence of Lactobacillus hominis Strain CRBIP 24.179T, isolated from human intestine.</title>
        <authorList>
            <person name="Cousin S."/>
            <person name="Ma L."/>
            <person name="Bizet C."/>
            <person name="Loux V."/>
            <person name="Bouchier C."/>
            <person name="Clermont D."/>
            <person name="Creno S."/>
        </authorList>
    </citation>
    <scope>NUCLEOTIDE SEQUENCE [LARGE SCALE GENOMIC DNA]</scope>
    <source>
        <strain evidence="2">CRBIP 24.179T</strain>
    </source>
</reference>
<keyword evidence="1" id="KW-0808">Transferase</keyword>